<dbReference type="WBParaSite" id="ECPE_0001601001-mRNA-1">
    <property type="protein sequence ID" value="ECPE_0001601001-mRNA-1"/>
    <property type="gene ID" value="ECPE_0001601001"/>
</dbReference>
<feature type="chain" id="PRO_5043138368" evidence="1">
    <location>
        <begin position="28"/>
        <end position="222"/>
    </location>
</feature>
<gene>
    <name evidence="2" type="ORF">ECPE_LOCUS15970</name>
</gene>
<dbReference type="OrthoDB" id="4869960at2759"/>
<protein>
    <submittedName>
        <fullName evidence="4">WD and tetratricopeptide repeats protein 1</fullName>
    </submittedName>
</protein>
<dbReference type="EMBL" id="UZAN01062491">
    <property type="protein sequence ID" value="VDP93242.1"/>
    <property type="molecule type" value="Genomic_DNA"/>
</dbReference>
<evidence type="ECO:0000256" key="1">
    <source>
        <dbReference type="SAM" id="SignalP"/>
    </source>
</evidence>
<dbReference type="AlphaFoldDB" id="A0A183B9T5"/>
<proteinExistence type="predicted"/>
<name>A0A183B9T5_9TREM</name>
<keyword evidence="1" id="KW-0732">Signal</keyword>
<reference evidence="2 3" key="2">
    <citation type="submission" date="2018-11" db="EMBL/GenBank/DDBJ databases">
        <authorList>
            <consortium name="Pathogen Informatics"/>
        </authorList>
    </citation>
    <scope>NUCLEOTIDE SEQUENCE [LARGE SCALE GENOMIC DNA]</scope>
    <source>
        <strain evidence="2 3">Egypt</strain>
    </source>
</reference>
<reference evidence="4" key="1">
    <citation type="submission" date="2016-06" db="UniProtKB">
        <authorList>
            <consortium name="WormBaseParasite"/>
        </authorList>
    </citation>
    <scope>IDENTIFICATION</scope>
</reference>
<dbReference type="Proteomes" id="UP000272942">
    <property type="component" value="Unassembled WGS sequence"/>
</dbReference>
<organism evidence="4">
    <name type="scientific">Echinostoma caproni</name>
    <dbReference type="NCBI Taxonomy" id="27848"/>
    <lineage>
        <taxon>Eukaryota</taxon>
        <taxon>Metazoa</taxon>
        <taxon>Spiralia</taxon>
        <taxon>Lophotrochozoa</taxon>
        <taxon>Platyhelminthes</taxon>
        <taxon>Trematoda</taxon>
        <taxon>Digenea</taxon>
        <taxon>Plagiorchiida</taxon>
        <taxon>Echinostomata</taxon>
        <taxon>Echinostomatoidea</taxon>
        <taxon>Echinostomatidae</taxon>
        <taxon>Echinostoma</taxon>
    </lineage>
</organism>
<evidence type="ECO:0000313" key="2">
    <source>
        <dbReference type="EMBL" id="VDP93242.1"/>
    </source>
</evidence>
<evidence type="ECO:0000313" key="3">
    <source>
        <dbReference type="Proteomes" id="UP000272942"/>
    </source>
</evidence>
<evidence type="ECO:0000313" key="4">
    <source>
        <dbReference type="WBParaSite" id="ECPE_0001601001-mRNA-1"/>
    </source>
</evidence>
<sequence>MLLDWLSLIRFLPPFLQLFSRFLPTLAGPGHFESISPKVPPDAVRYYVPGHLPSEEPYRSMNVTCVSFSPDGDELLVNLGGDHIYLFNLNHYRAPFTCSQNHSSVASNTTDHRRGLLFQASRSDRRLCPSAHCLYNCPLSDSERNYTDDTVSVSPQCDRCSTVDQASAQAACLVKARAFVAAVRAYNELIRKWPEEPQLYTGRATALLKRNWYVVIIILSIS</sequence>
<keyword evidence="3" id="KW-1185">Reference proteome</keyword>
<accession>A0A183B9T5</accession>
<feature type="signal peptide" evidence="1">
    <location>
        <begin position="1"/>
        <end position="27"/>
    </location>
</feature>
<dbReference type="SUPFAM" id="SSF117289">
    <property type="entry name" value="Nucleoporin domain"/>
    <property type="match status" value="1"/>
</dbReference>